<feature type="compositionally biased region" description="Gly residues" evidence="1">
    <location>
        <begin position="256"/>
        <end position="267"/>
    </location>
</feature>
<evidence type="ECO:0000256" key="1">
    <source>
        <dbReference type="SAM" id="MobiDB-lite"/>
    </source>
</evidence>
<protein>
    <submittedName>
        <fullName evidence="2">Uncharacterized protein</fullName>
    </submittedName>
</protein>
<dbReference type="EMBL" id="JAUSUZ010000001">
    <property type="protein sequence ID" value="MDQ0368670.1"/>
    <property type="molecule type" value="Genomic_DNA"/>
</dbReference>
<sequence length="427" mass="41049">MSDLRSYYENESHETLYNQLQNGDPASVEAAGADWSTVAGTLDDISAALTRDLASLNEKWSSDSGDEFSRRVTVIADFAAANADRAGQVKLALTSFAADLKTAQAKVDDPADTDDNTSTWGGALTGGAVAGVPGAVVGAVWGHNRDEEQREKAKARTVELISNLAGDYQLSWSQGGVNPPVAPADLPGSVHNDGPGTTSGPGARNVSGLAGTGTGSGIGTARADAPDSPSRVADTGTAGDGGDTTGVGPSTSLSGVTGGNGTGGNGTGLSTATPGLGTGGGGGGGGGIGDNLGGGGLALGGLAAGAGGLAAGALGLGNSAQSAARPGGLGSSAMKPGGGTTTGAGAGKGTGPAGGKDRLGVPRQGVGGLDGHHGLQNRTAAGAKSAAGGRGLAGEDDDADERTTWLTEDDMVWGQDGSAPPPVLGGR</sequence>
<feature type="compositionally biased region" description="Gly residues" evidence="1">
    <location>
        <begin position="336"/>
        <end position="354"/>
    </location>
</feature>
<organism evidence="2 3">
    <name type="scientific">Catenuloplanes indicus</name>
    <dbReference type="NCBI Taxonomy" id="137267"/>
    <lineage>
        <taxon>Bacteria</taxon>
        <taxon>Bacillati</taxon>
        <taxon>Actinomycetota</taxon>
        <taxon>Actinomycetes</taxon>
        <taxon>Micromonosporales</taxon>
        <taxon>Micromonosporaceae</taxon>
        <taxon>Catenuloplanes</taxon>
    </lineage>
</organism>
<keyword evidence="3" id="KW-1185">Reference proteome</keyword>
<dbReference type="RefSeq" id="WP_307243356.1">
    <property type="nucleotide sequence ID" value="NZ_JAUSUZ010000001.1"/>
</dbReference>
<reference evidence="2 3" key="1">
    <citation type="submission" date="2023-07" db="EMBL/GenBank/DDBJ databases">
        <title>Sequencing the genomes of 1000 actinobacteria strains.</title>
        <authorList>
            <person name="Klenk H.-P."/>
        </authorList>
    </citation>
    <scope>NUCLEOTIDE SEQUENCE [LARGE SCALE GENOMIC DNA]</scope>
    <source>
        <strain evidence="2 3">DSM 44709</strain>
    </source>
</reference>
<name>A0AAE4AZ36_9ACTN</name>
<proteinExistence type="predicted"/>
<feature type="region of interest" description="Disordered" evidence="1">
    <location>
        <begin position="175"/>
        <end position="278"/>
    </location>
</feature>
<evidence type="ECO:0000313" key="2">
    <source>
        <dbReference type="EMBL" id="MDQ0368670.1"/>
    </source>
</evidence>
<dbReference type="InterPro" id="IPR038332">
    <property type="entry name" value="PPE_sf"/>
</dbReference>
<accession>A0AAE4AZ36</accession>
<feature type="region of interest" description="Disordered" evidence="1">
    <location>
        <begin position="319"/>
        <end position="427"/>
    </location>
</feature>
<feature type="compositionally biased region" description="Low complexity" evidence="1">
    <location>
        <begin position="246"/>
        <end position="255"/>
    </location>
</feature>
<dbReference type="Gene3D" id="1.20.1260.20">
    <property type="entry name" value="PPE superfamily"/>
    <property type="match status" value="1"/>
</dbReference>
<gene>
    <name evidence="2" type="ORF">J2S42_005339</name>
</gene>
<comment type="caution">
    <text evidence="2">The sequence shown here is derived from an EMBL/GenBank/DDBJ whole genome shotgun (WGS) entry which is preliminary data.</text>
</comment>
<dbReference type="Proteomes" id="UP001240236">
    <property type="component" value="Unassembled WGS sequence"/>
</dbReference>
<evidence type="ECO:0000313" key="3">
    <source>
        <dbReference type="Proteomes" id="UP001240236"/>
    </source>
</evidence>
<dbReference type="AlphaFoldDB" id="A0AAE4AZ36"/>